<comment type="caution">
    <text evidence="2">The sequence shown here is derived from an EMBL/GenBank/DDBJ whole genome shotgun (WGS) entry which is preliminary data.</text>
</comment>
<dbReference type="OrthoDB" id="4924482at2759"/>
<gene>
    <name evidence="2" type="ORF">GQ43DRAFT_371498</name>
</gene>
<dbReference type="AlphaFoldDB" id="A0A9P4JQU5"/>
<accession>A0A9P4JQU5</accession>
<evidence type="ECO:0000313" key="2">
    <source>
        <dbReference type="EMBL" id="KAF2201432.1"/>
    </source>
</evidence>
<dbReference type="Proteomes" id="UP000799536">
    <property type="component" value="Unassembled WGS sequence"/>
</dbReference>
<name>A0A9P4JQU5_9PLEO</name>
<sequence length="96" mass="10665">MLGRLMIGKIPEDATSRDVIDLLSQIPLPGDPGSLIMNGIEWIKAAISELQRTGCAESFYVEGFVKEAYSSAKKWESSNRSKGPKKVNYTRSRTFP</sequence>
<reference evidence="2" key="1">
    <citation type="journal article" date="2020" name="Stud. Mycol.">
        <title>101 Dothideomycetes genomes: a test case for predicting lifestyles and emergence of pathogens.</title>
        <authorList>
            <person name="Haridas S."/>
            <person name="Albert R."/>
            <person name="Binder M."/>
            <person name="Bloem J."/>
            <person name="Labutti K."/>
            <person name="Salamov A."/>
            <person name="Andreopoulos B."/>
            <person name="Baker S."/>
            <person name="Barry K."/>
            <person name="Bills G."/>
            <person name="Bluhm B."/>
            <person name="Cannon C."/>
            <person name="Castanera R."/>
            <person name="Culley D."/>
            <person name="Daum C."/>
            <person name="Ezra D."/>
            <person name="Gonzalez J."/>
            <person name="Henrissat B."/>
            <person name="Kuo A."/>
            <person name="Liang C."/>
            <person name="Lipzen A."/>
            <person name="Lutzoni F."/>
            <person name="Magnuson J."/>
            <person name="Mondo S."/>
            <person name="Nolan M."/>
            <person name="Ohm R."/>
            <person name="Pangilinan J."/>
            <person name="Park H.-J."/>
            <person name="Ramirez L."/>
            <person name="Alfaro M."/>
            <person name="Sun H."/>
            <person name="Tritt A."/>
            <person name="Yoshinaga Y."/>
            <person name="Zwiers L.-H."/>
            <person name="Turgeon B."/>
            <person name="Goodwin S."/>
            <person name="Spatafora J."/>
            <person name="Crous P."/>
            <person name="Grigoriev I."/>
        </authorList>
    </citation>
    <scope>NUCLEOTIDE SEQUENCE</scope>
    <source>
        <strain evidence="2">ATCC 74209</strain>
    </source>
</reference>
<protein>
    <submittedName>
        <fullName evidence="2">Uncharacterized protein</fullName>
    </submittedName>
</protein>
<dbReference type="EMBL" id="ML993976">
    <property type="protein sequence ID" value="KAF2201432.1"/>
    <property type="molecule type" value="Genomic_DNA"/>
</dbReference>
<evidence type="ECO:0000313" key="3">
    <source>
        <dbReference type="Proteomes" id="UP000799536"/>
    </source>
</evidence>
<keyword evidence="3" id="KW-1185">Reference proteome</keyword>
<organism evidence="2 3">
    <name type="scientific">Delitschia confertaspora ATCC 74209</name>
    <dbReference type="NCBI Taxonomy" id="1513339"/>
    <lineage>
        <taxon>Eukaryota</taxon>
        <taxon>Fungi</taxon>
        <taxon>Dikarya</taxon>
        <taxon>Ascomycota</taxon>
        <taxon>Pezizomycotina</taxon>
        <taxon>Dothideomycetes</taxon>
        <taxon>Pleosporomycetidae</taxon>
        <taxon>Pleosporales</taxon>
        <taxon>Delitschiaceae</taxon>
        <taxon>Delitschia</taxon>
    </lineage>
</organism>
<feature type="region of interest" description="Disordered" evidence="1">
    <location>
        <begin position="73"/>
        <end position="96"/>
    </location>
</feature>
<evidence type="ECO:0000256" key="1">
    <source>
        <dbReference type="SAM" id="MobiDB-lite"/>
    </source>
</evidence>
<proteinExistence type="predicted"/>